<evidence type="ECO:0000256" key="2">
    <source>
        <dbReference type="ARBA" id="ARBA00022692"/>
    </source>
</evidence>
<gene>
    <name evidence="8" type="primary">ORF57012</name>
</gene>
<dbReference type="EMBL" id="HACG01019148">
    <property type="protein sequence ID" value="CEK66013.1"/>
    <property type="molecule type" value="Transcribed_RNA"/>
</dbReference>
<dbReference type="InterPro" id="IPR011992">
    <property type="entry name" value="EF-hand-dom_pair"/>
</dbReference>
<dbReference type="PANTHER" id="PTHR23063">
    <property type="entry name" value="PHOSPHOLIPID ACYLTRANSFERASE"/>
    <property type="match status" value="1"/>
</dbReference>
<dbReference type="GO" id="GO:0042171">
    <property type="term" value="F:lysophosphatidic acid acyltransferase activity"/>
    <property type="evidence" value="ECO:0007669"/>
    <property type="project" value="TreeGrafter"/>
</dbReference>
<evidence type="ECO:0000256" key="4">
    <source>
        <dbReference type="ARBA" id="ARBA00023098"/>
    </source>
</evidence>
<evidence type="ECO:0000256" key="1">
    <source>
        <dbReference type="ARBA" id="ARBA00022679"/>
    </source>
</evidence>
<dbReference type="PANTHER" id="PTHR23063:SF52">
    <property type="entry name" value="LYSOPHOSPHATIDYLCHOLINE ACYLTRANSFERASE"/>
    <property type="match status" value="1"/>
</dbReference>
<dbReference type="InterPro" id="IPR002048">
    <property type="entry name" value="EF_hand_dom"/>
</dbReference>
<dbReference type="GO" id="GO:0005783">
    <property type="term" value="C:endoplasmic reticulum"/>
    <property type="evidence" value="ECO:0007669"/>
    <property type="project" value="TreeGrafter"/>
</dbReference>
<dbReference type="SUPFAM" id="SSF47473">
    <property type="entry name" value="EF-hand"/>
    <property type="match status" value="1"/>
</dbReference>
<keyword evidence="6" id="KW-0012">Acyltransferase</keyword>
<feature type="non-terminal residue" evidence="8">
    <location>
        <position position="1"/>
    </location>
</feature>
<feature type="non-terminal residue" evidence="8">
    <location>
        <position position="196"/>
    </location>
</feature>
<protein>
    <recommendedName>
        <fullName evidence="7">EF-hand domain-containing protein</fullName>
    </recommendedName>
</protein>
<accession>A0A0B6ZC07</accession>
<evidence type="ECO:0000313" key="8">
    <source>
        <dbReference type="EMBL" id="CEK66013.1"/>
    </source>
</evidence>
<keyword evidence="3" id="KW-1133">Transmembrane helix</keyword>
<reference evidence="8" key="1">
    <citation type="submission" date="2014-12" db="EMBL/GenBank/DDBJ databases">
        <title>Insight into the proteome of Arion vulgaris.</title>
        <authorList>
            <person name="Aradska J."/>
            <person name="Bulat T."/>
            <person name="Smidak R."/>
            <person name="Sarate P."/>
            <person name="Gangsoo J."/>
            <person name="Sialana F."/>
            <person name="Bilban M."/>
            <person name="Lubec G."/>
        </authorList>
    </citation>
    <scope>NUCLEOTIDE SEQUENCE</scope>
    <source>
        <tissue evidence="8">Skin</tissue>
    </source>
</reference>
<keyword evidence="5" id="KW-0472">Membrane</keyword>
<keyword evidence="1" id="KW-0808">Transferase</keyword>
<dbReference type="PROSITE" id="PS50222">
    <property type="entry name" value="EF_HAND_2"/>
    <property type="match status" value="1"/>
</dbReference>
<dbReference type="GO" id="GO:0005509">
    <property type="term" value="F:calcium ion binding"/>
    <property type="evidence" value="ECO:0007669"/>
    <property type="project" value="InterPro"/>
</dbReference>
<proteinExistence type="predicted"/>
<dbReference type="Gene3D" id="1.10.238.10">
    <property type="entry name" value="EF-hand"/>
    <property type="match status" value="1"/>
</dbReference>
<feature type="domain" description="EF-hand" evidence="7">
    <location>
        <begin position="152"/>
        <end position="187"/>
    </location>
</feature>
<dbReference type="AlphaFoldDB" id="A0A0B6ZC07"/>
<organism evidence="8">
    <name type="scientific">Arion vulgaris</name>
    <dbReference type="NCBI Taxonomy" id="1028688"/>
    <lineage>
        <taxon>Eukaryota</taxon>
        <taxon>Metazoa</taxon>
        <taxon>Spiralia</taxon>
        <taxon>Lophotrochozoa</taxon>
        <taxon>Mollusca</taxon>
        <taxon>Gastropoda</taxon>
        <taxon>Heterobranchia</taxon>
        <taxon>Euthyneura</taxon>
        <taxon>Panpulmonata</taxon>
        <taxon>Eupulmonata</taxon>
        <taxon>Stylommatophora</taxon>
        <taxon>Helicina</taxon>
        <taxon>Arionoidea</taxon>
        <taxon>Arionidae</taxon>
        <taxon>Arion</taxon>
    </lineage>
</organism>
<sequence>GVPVQPVCIRYPNIPDTVTWTWEGPGAFTQLWLTLCQFYTRCEIEYLPVYSPSEAEKADPKLFANNVRAVMADCLQCPVTDHTYDDCRTEKPKMSIYTKLKEFESLHSKLGVTLDQMQDLLKRLREIKKVKSEKEKAARVTFEEFSDYLMFPKSQLLQKVFDLYDIRRSGMIDFREYIIELSLVSTPTSTDGTIQL</sequence>
<name>A0A0B6ZC07_9EUPU</name>
<dbReference type="GO" id="GO:0006629">
    <property type="term" value="P:lipid metabolic process"/>
    <property type="evidence" value="ECO:0007669"/>
    <property type="project" value="UniProtKB-KW"/>
</dbReference>
<keyword evidence="2" id="KW-0812">Transmembrane</keyword>
<evidence type="ECO:0000256" key="5">
    <source>
        <dbReference type="ARBA" id="ARBA00023136"/>
    </source>
</evidence>
<evidence type="ECO:0000256" key="3">
    <source>
        <dbReference type="ARBA" id="ARBA00022989"/>
    </source>
</evidence>
<keyword evidence="4" id="KW-0443">Lipid metabolism</keyword>
<evidence type="ECO:0000256" key="6">
    <source>
        <dbReference type="ARBA" id="ARBA00023315"/>
    </source>
</evidence>
<evidence type="ECO:0000259" key="7">
    <source>
        <dbReference type="PROSITE" id="PS50222"/>
    </source>
</evidence>